<dbReference type="Proteomes" id="UP001171902">
    <property type="component" value="Unassembled WGS sequence"/>
</dbReference>
<sequence>MVENPDEPESQEIMEVWGRKMPVLIGAIAVLTGLAASIGVLISDPEFLAGPPAMICLALTIPAGVLIVYARYVFSVPVARYDPAEKKLITTRMFGAERSWPRDADGGRLVAARGRIKYLHRNGREQTLINRTEVNSSQFDFVHHAIKLDLDSASLSELRPGQWPGI</sequence>
<name>A0ABT7YMN5_9ACTN</name>
<proteinExistence type="predicted"/>
<keyword evidence="1" id="KW-1133">Transmembrane helix</keyword>
<organism evidence="2 3">
    <name type="scientific">Glycomyces tritici</name>
    <dbReference type="NCBI Taxonomy" id="2665176"/>
    <lineage>
        <taxon>Bacteria</taxon>
        <taxon>Bacillati</taxon>
        <taxon>Actinomycetota</taxon>
        <taxon>Actinomycetes</taxon>
        <taxon>Glycomycetales</taxon>
        <taxon>Glycomycetaceae</taxon>
        <taxon>Glycomyces</taxon>
    </lineage>
</organism>
<keyword evidence="1" id="KW-0812">Transmembrane</keyword>
<dbReference type="EMBL" id="JAUEMJ010000002">
    <property type="protein sequence ID" value="MDN3239905.1"/>
    <property type="molecule type" value="Genomic_DNA"/>
</dbReference>
<gene>
    <name evidence="2" type="ORF">QWI33_09220</name>
</gene>
<evidence type="ECO:0008006" key="4">
    <source>
        <dbReference type="Google" id="ProtNLM"/>
    </source>
</evidence>
<evidence type="ECO:0000313" key="2">
    <source>
        <dbReference type="EMBL" id="MDN3239905.1"/>
    </source>
</evidence>
<keyword evidence="3" id="KW-1185">Reference proteome</keyword>
<protein>
    <recommendedName>
        <fullName evidence="4">PH domain-containing protein</fullName>
    </recommendedName>
</protein>
<reference evidence="2" key="1">
    <citation type="submission" date="2023-06" db="EMBL/GenBank/DDBJ databases">
        <title>Gycomyces niveus sp.nov., a novel actinomycete isolated from soil in Shouguang.</title>
        <authorList>
            <person name="Yang X."/>
            <person name="Zhao J."/>
        </authorList>
    </citation>
    <scope>NUCLEOTIDE SEQUENCE</scope>
    <source>
        <strain evidence="2">NEAU C2</strain>
    </source>
</reference>
<evidence type="ECO:0000256" key="1">
    <source>
        <dbReference type="SAM" id="Phobius"/>
    </source>
</evidence>
<dbReference type="RefSeq" id="WP_289956965.1">
    <property type="nucleotide sequence ID" value="NZ_JAUEMJ010000002.1"/>
</dbReference>
<accession>A0ABT7YMN5</accession>
<keyword evidence="1" id="KW-0472">Membrane</keyword>
<evidence type="ECO:0000313" key="3">
    <source>
        <dbReference type="Proteomes" id="UP001171902"/>
    </source>
</evidence>
<feature type="transmembrane region" description="Helical" evidence="1">
    <location>
        <begin position="21"/>
        <end position="42"/>
    </location>
</feature>
<feature type="transmembrane region" description="Helical" evidence="1">
    <location>
        <begin position="48"/>
        <end position="70"/>
    </location>
</feature>
<comment type="caution">
    <text evidence="2">The sequence shown here is derived from an EMBL/GenBank/DDBJ whole genome shotgun (WGS) entry which is preliminary data.</text>
</comment>